<dbReference type="InterPro" id="IPR029058">
    <property type="entry name" value="AB_hydrolase_fold"/>
</dbReference>
<dbReference type="Proteomes" id="UP001595880">
    <property type="component" value="Unassembled WGS sequence"/>
</dbReference>
<gene>
    <name evidence="3" type="ORF">ACFOZ1_09475</name>
</gene>
<dbReference type="RefSeq" id="WP_390198759.1">
    <property type="nucleotide sequence ID" value="NZ_JBHSDV010000002.1"/>
</dbReference>
<evidence type="ECO:0000256" key="1">
    <source>
        <dbReference type="ARBA" id="ARBA00022801"/>
    </source>
</evidence>
<dbReference type="SUPFAM" id="SSF53474">
    <property type="entry name" value="alpha/beta-Hydrolases"/>
    <property type="match status" value="1"/>
</dbReference>
<keyword evidence="1 3" id="KW-0378">Hydrolase</keyword>
<protein>
    <submittedName>
        <fullName evidence="3">Alpha/beta hydrolase fold domain-containing protein</fullName>
    </submittedName>
</protein>
<keyword evidence="4" id="KW-1185">Reference proteome</keyword>
<feature type="domain" description="BD-FAE-like" evidence="2">
    <location>
        <begin position="51"/>
        <end position="257"/>
    </location>
</feature>
<dbReference type="InterPro" id="IPR049492">
    <property type="entry name" value="BD-FAE-like_dom"/>
</dbReference>
<dbReference type="PANTHER" id="PTHR48081">
    <property type="entry name" value="AB HYDROLASE SUPERFAMILY PROTEIN C4A8.06C"/>
    <property type="match status" value="1"/>
</dbReference>
<sequence>MDKVKARKVANELPSGTQVLYGDYPEAGNYYSCAFHPDIVYATYGEVTRKLQIICPQQQDTTFPLVVFIQGSAWRKQDIYANISNLAHIAAKGYTVASVEIRETDLAPFPAALEDVKCAIRFMRKNKETYHVDTKRVAVWGDSSGGHLALMTGLTMGEYTNDLYADESDNVNAVIDYYGVTDLLTLGKYNDILDHDADDAPEGLLISGSVKEYSEAAKKASPLHQDLTRELPPILIVHGDCDGVVHIHQSLEMYKALRENDQQAIFYKVIGADHGPGIWNAQVLDVTEKFLQAHLKKPI</sequence>
<accession>A0ABV8VWM0</accession>
<reference evidence="4" key="1">
    <citation type="journal article" date="2019" name="Int. J. Syst. Evol. Microbiol.">
        <title>The Global Catalogue of Microorganisms (GCM) 10K type strain sequencing project: providing services to taxonomists for standard genome sequencing and annotation.</title>
        <authorList>
            <consortium name="The Broad Institute Genomics Platform"/>
            <consortium name="The Broad Institute Genome Sequencing Center for Infectious Disease"/>
            <person name="Wu L."/>
            <person name="Ma J."/>
        </authorList>
    </citation>
    <scope>NUCLEOTIDE SEQUENCE [LARGE SCALE GENOMIC DNA]</scope>
    <source>
        <strain evidence="4">KACC 14058</strain>
    </source>
</reference>
<dbReference type="InterPro" id="IPR050300">
    <property type="entry name" value="GDXG_lipolytic_enzyme"/>
</dbReference>
<comment type="caution">
    <text evidence="3">The sequence shown here is derived from an EMBL/GenBank/DDBJ whole genome shotgun (WGS) entry which is preliminary data.</text>
</comment>
<dbReference type="EMBL" id="JBHSDV010000002">
    <property type="protein sequence ID" value="MFC4388036.1"/>
    <property type="molecule type" value="Genomic_DNA"/>
</dbReference>
<organism evidence="3 4">
    <name type="scientific">Gracilibacillus marinus</name>
    <dbReference type="NCBI Taxonomy" id="630535"/>
    <lineage>
        <taxon>Bacteria</taxon>
        <taxon>Bacillati</taxon>
        <taxon>Bacillota</taxon>
        <taxon>Bacilli</taxon>
        <taxon>Bacillales</taxon>
        <taxon>Bacillaceae</taxon>
        <taxon>Gracilibacillus</taxon>
    </lineage>
</organism>
<dbReference type="Gene3D" id="3.40.50.1820">
    <property type="entry name" value="alpha/beta hydrolase"/>
    <property type="match status" value="1"/>
</dbReference>
<dbReference type="PANTHER" id="PTHR48081:SF13">
    <property type="entry name" value="ALPHA_BETA HYDROLASE"/>
    <property type="match status" value="1"/>
</dbReference>
<name>A0ABV8VWM0_9BACI</name>
<evidence type="ECO:0000259" key="2">
    <source>
        <dbReference type="Pfam" id="PF20434"/>
    </source>
</evidence>
<evidence type="ECO:0000313" key="3">
    <source>
        <dbReference type="EMBL" id="MFC4388036.1"/>
    </source>
</evidence>
<proteinExistence type="predicted"/>
<dbReference type="Pfam" id="PF20434">
    <property type="entry name" value="BD-FAE"/>
    <property type="match status" value="1"/>
</dbReference>
<evidence type="ECO:0000313" key="4">
    <source>
        <dbReference type="Proteomes" id="UP001595880"/>
    </source>
</evidence>
<dbReference type="GO" id="GO:0016787">
    <property type="term" value="F:hydrolase activity"/>
    <property type="evidence" value="ECO:0007669"/>
    <property type="project" value="UniProtKB-KW"/>
</dbReference>